<dbReference type="Gene3D" id="3.40.50.360">
    <property type="match status" value="1"/>
</dbReference>
<dbReference type="EMBL" id="JARESE010000010">
    <property type="protein sequence ID" value="MDE8650857.1"/>
    <property type="molecule type" value="Genomic_DNA"/>
</dbReference>
<reference evidence="8 9" key="1">
    <citation type="submission" date="2023-03" db="EMBL/GenBank/DDBJ databases">
        <title>NovoSphingobium album sp. nov. isolated from polycyclic aromatic hydrocarbons- and heavy-metal polluted soil.</title>
        <authorList>
            <person name="Liu Z."/>
            <person name="Wang K."/>
        </authorList>
    </citation>
    <scope>NUCLEOTIDE SEQUENCE [LARGE SCALE GENOMIC DNA]</scope>
    <source>
        <strain evidence="8 9">H3SJ31-1</strain>
    </source>
</reference>
<evidence type="ECO:0000256" key="5">
    <source>
        <dbReference type="ARBA" id="ARBA00048542"/>
    </source>
</evidence>
<keyword evidence="1 6" id="KW-0285">Flavoprotein</keyword>
<comment type="catalytic activity">
    <reaction evidence="6">
        <text>2 a quinone + NADH + H(+) = 2 a 1,4-benzosemiquinone + NAD(+)</text>
        <dbReference type="Rhea" id="RHEA:65952"/>
        <dbReference type="ChEBI" id="CHEBI:15378"/>
        <dbReference type="ChEBI" id="CHEBI:57540"/>
        <dbReference type="ChEBI" id="CHEBI:57945"/>
        <dbReference type="ChEBI" id="CHEBI:132124"/>
        <dbReference type="ChEBI" id="CHEBI:134225"/>
    </reaction>
</comment>
<proteinExistence type="inferred from homology"/>
<dbReference type="RefSeq" id="WP_275226935.1">
    <property type="nucleotide sequence ID" value="NZ_JARESE010000010.1"/>
</dbReference>
<accession>A0ABT5WLD2</accession>
<dbReference type="PANTHER" id="PTHR43741:SF4">
    <property type="entry name" value="FMN-DEPENDENT NADH:QUINONE OXIDOREDUCTASE"/>
    <property type="match status" value="1"/>
</dbReference>
<dbReference type="Proteomes" id="UP001216253">
    <property type="component" value="Unassembled WGS sequence"/>
</dbReference>
<feature type="binding site" evidence="6">
    <location>
        <position position="9"/>
    </location>
    <ligand>
        <name>FMN</name>
        <dbReference type="ChEBI" id="CHEBI:58210"/>
    </ligand>
</feature>
<protein>
    <recommendedName>
        <fullName evidence="6">FMN dependent NADH:quinone oxidoreductase</fullName>
        <ecNumber evidence="6">1.6.5.-</ecNumber>
    </recommendedName>
    <alternativeName>
        <fullName evidence="6">Azo-dye reductase</fullName>
    </alternativeName>
    <alternativeName>
        <fullName evidence="6">FMN-dependent NADH-azo compound oxidoreductase</fullName>
    </alternativeName>
    <alternativeName>
        <fullName evidence="6">FMN-dependent NADH-azoreductase</fullName>
        <ecNumber evidence="6">1.7.1.17</ecNumber>
    </alternativeName>
</protein>
<name>A0ABT5WLD2_9SPHN</name>
<evidence type="ECO:0000256" key="3">
    <source>
        <dbReference type="ARBA" id="ARBA00023002"/>
    </source>
</evidence>
<dbReference type="HAMAP" id="MF_01216">
    <property type="entry name" value="Azoreductase_type1"/>
    <property type="match status" value="1"/>
</dbReference>
<comment type="caution">
    <text evidence="6">Lacks conserved residue(s) required for the propagation of feature annotation.</text>
</comment>
<dbReference type="EC" id="1.6.5.-" evidence="6"/>
<dbReference type="InterPro" id="IPR023048">
    <property type="entry name" value="NADH:quinone_OxRdtase_FMN_depd"/>
</dbReference>
<dbReference type="Pfam" id="PF02525">
    <property type="entry name" value="Flavodoxin_2"/>
    <property type="match status" value="1"/>
</dbReference>
<keyword evidence="4 6" id="KW-0520">NAD</keyword>
<comment type="subunit">
    <text evidence="6">Homodimer.</text>
</comment>
<dbReference type="EC" id="1.7.1.17" evidence="6"/>
<gene>
    <name evidence="6" type="primary">azoR</name>
    <name evidence="8" type="ORF">PYV00_03865</name>
</gene>
<dbReference type="PANTHER" id="PTHR43741">
    <property type="entry name" value="FMN-DEPENDENT NADH-AZOREDUCTASE 1"/>
    <property type="match status" value="1"/>
</dbReference>
<dbReference type="InterPro" id="IPR050104">
    <property type="entry name" value="FMN-dep_NADH:Q_OxRdtase_AzoR1"/>
</dbReference>
<comment type="catalytic activity">
    <reaction evidence="5">
        <text>N,N-dimethyl-1,4-phenylenediamine + anthranilate + 2 NAD(+) = 2-(4-dimethylaminophenyl)diazenylbenzoate + 2 NADH + 2 H(+)</text>
        <dbReference type="Rhea" id="RHEA:55872"/>
        <dbReference type="ChEBI" id="CHEBI:15378"/>
        <dbReference type="ChEBI" id="CHEBI:15783"/>
        <dbReference type="ChEBI" id="CHEBI:16567"/>
        <dbReference type="ChEBI" id="CHEBI:57540"/>
        <dbReference type="ChEBI" id="CHEBI:57945"/>
        <dbReference type="ChEBI" id="CHEBI:71579"/>
        <dbReference type="EC" id="1.7.1.17"/>
    </reaction>
    <physiologicalReaction direction="right-to-left" evidence="5">
        <dbReference type="Rhea" id="RHEA:55874"/>
    </physiologicalReaction>
</comment>
<comment type="caution">
    <text evidence="8">The sequence shown here is derived from an EMBL/GenBank/DDBJ whole genome shotgun (WGS) entry which is preliminary data.</text>
</comment>
<evidence type="ECO:0000256" key="6">
    <source>
        <dbReference type="HAMAP-Rule" id="MF_01216"/>
    </source>
</evidence>
<keyword evidence="2 6" id="KW-0288">FMN</keyword>
<evidence type="ECO:0000256" key="2">
    <source>
        <dbReference type="ARBA" id="ARBA00022643"/>
    </source>
</evidence>
<comment type="function">
    <text evidence="6">Also exhibits azoreductase activity. Catalyzes the reductive cleavage of the azo bond in aromatic azo compounds to the corresponding amines.</text>
</comment>
<evidence type="ECO:0000259" key="7">
    <source>
        <dbReference type="Pfam" id="PF02525"/>
    </source>
</evidence>
<evidence type="ECO:0000256" key="4">
    <source>
        <dbReference type="ARBA" id="ARBA00023027"/>
    </source>
</evidence>
<evidence type="ECO:0000256" key="1">
    <source>
        <dbReference type="ARBA" id="ARBA00022630"/>
    </source>
</evidence>
<sequence>MKILHLDSSIQGDASATRAVSAAIVARLRALEPSAEVAYRDLAAASLPHITLAGLGSAESATLVDELLGADVVVIGTPMYNFGLPTQLKAWFDHVLIAGRTFRYTAQGPEGLAGGKRVFLALSRGGIYSEGPMAANEHAASHVTGMLGFMGITDLRAIVVEGVAIGPEQREAALSAALDAAGRIELTDAAPAA</sequence>
<keyword evidence="3 6" id="KW-0560">Oxidoreductase</keyword>
<comment type="similarity">
    <text evidence="6">Belongs to the azoreductase type 1 family.</text>
</comment>
<evidence type="ECO:0000313" key="8">
    <source>
        <dbReference type="EMBL" id="MDE8650857.1"/>
    </source>
</evidence>
<comment type="cofactor">
    <cofactor evidence="6">
        <name>FMN</name>
        <dbReference type="ChEBI" id="CHEBI:58210"/>
    </cofactor>
    <text evidence="6">Binds 1 FMN per subunit.</text>
</comment>
<feature type="binding site" evidence="6">
    <location>
        <begin position="123"/>
        <end position="126"/>
    </location>
    <ligand>
        <name>FMN</name>
        <dbReference type="ChEBI" id="CHEBI:58210"/>
    </ligand>
</feature>
<feature type="domain" description="Flavodoxin-like fold" evidence="7">
    <location>
        <begin position="1"/>
        <end position="181"/>
    </location>
</feature>
<dbReference type="SUPFAM" id="SSF52218">
    <property type="entry name" value="Flavoproteins"/>
    <property type="match status" value="1"/>
</dbReference>
<evidence type="ECO:0000313" key="9">
    <source>
        <dbReference type="Proteomes" id="UP001216253"/>
    </source>
</evidence>
<dbReference type="InterPro" id="IPR029039">
    <property type="entry name" value="Flavoprotein-like_sf"/>
</dbReference>
<feature type="binding site" evidence="6">
    <location>
        <begin position="79"/>
        <end position="82"/>
    </location>
    <ligand>
        <name>FMN</name>
        <dbReference type="ChEBI" id="CHEBI:58210"/>
    </ligand>
</feature>
<dbReference type="InterPro" id="IPR003680">
    <property type="entry name" value="Flavodoxin_fold"/>
</dbReference>
<keyword evidence="9" id="KW-1185">Reference proteome</keyword>
<comment type="function">
    <text evidence="6">Quinone reductase that provides resistance to thiol-specific stress caused by electrophilic quinones.</text>
</comment>
<organism evidence="8 9">
    <name type="scientific">Novosphingobium album</name>
    <name type="common">ex Liu et al. 2023</name>
    <dbReference type="NCBI Taxonomy" id="3031130"/>
    <lineage>
        <taxon>Bacteria</taxon>
        <taxon>Pseudomonadati</taxon>
        <taxon>Pseudomonadota</taxon>
        <taxon>Alphaproteobacteria</taxon>
        <taxon>Sphingomonadales</taxon>
        <taxon>Sphingomonadaceae</taxon>
        <taxon>Novosphingobium</taxon>
    </lineage>
</organism>